<comment type="caution">
    <text evidence="1">The sequence shown here is derived from an EMBL/GenBank/DDBJ whole genome shotgun (WGS) entry which is preliminary data.</text>
</comment>
<evidence type="ECO:0000313" key="1">
    <source>
        <dbReference type="EMBL" id="KAG6655908.1"/>
    </source>
</evidence>
<accession>A0A8T1QM64</accession>
<dbReference type="EMBL" id="CM031813">
    <property type="protein sequence ID" value="KAG6655908.1"/>
    <property type="molecule type" value="Genomic_DNA"/>
</dbReference>
<gene>
    <name evidence="1" type="ORF">CIPAW_05G249100</name>
</gene>
<reference evidence="1" key="1">
    <citation type="submission" date="2020-12" db="EMBL/GenBank/DDBJ databases">
        <title>WGS assembly of Carya illinoinensis cv. Pawnee.</title>
        <authorList>
            <person name="Platts A."/>
            <person name="Shu S."/>
            <person name="Wright S."/>
            <person name="Barry K."/>
            <person name="Edger P."/>
            <person name="Pires J.C."/>
            <person name="Schmutz J."/>
        </authorList>
    </citation>
    <scope>NUCLEOTIDE SEQUENCE</scope>
    <source>
        <tissue evidence="1">Leaf</tissue>
    </source>
</reference>
<proteinExistence type="predicted"/>
<sequence length="31" mass="3738">MSTDSVIYLKERCSIRRPCYYLYDHRIDGAI</sequence>
<evidence type="ECO:0000313" key="2">
    <source>
        <dbReference type="Proteomes" id="UP000811609"/>
    </source>
</evidence>
<dbReference type="Proteomes" id="UP000811609">
    <property type="component" value="Chromosome 5"/>
</dbReference>
<organism evidence="1 2">
    <name type="scientific">Carya illinoinensis</name>
    <name type="common">Pecan</name>
    <dbReference type="NCBI Taxonomy" id="32201"/>
    <lineage>
        <taxon>Eukaryota</taxon>
        <taxon>Viridiplantae</taxon>
        <taxon>Streptophyta</taxon>
        <taxon>Embryophyta</taxon>
        <taxon>Tracheophyta</taxon>
        <taxon>Spermatophyta</taxon>
        <taxon>Magnoliopsida</taxon>
        <taxon>eudicotyledons</taxon>
        <taxon>Gunneridae</taxon>
        <taxon>Pentapetalae</taxon>
        <taxon>rosids</taxon>
        <taxon>fabids</taxon>
        <taxon>Fagales</taxon>
        <taxon>Juglandaceae</taxon>
        <taxon>Carya</taxon>
    </lineage>
</organism>
<protein>
    <submittedName>
        <fullName evidence="1">Uncharacterized protein</fullName>
    </submittedName>
</protein>
<dbReference type="AlphaFoldDB" id="A0A8T1QM64"/>
<name>A0A8T1QM64_CARIL</name>
<keyword evidence="2" id="KW-1185">Reference proteome</keyword>